<evidence type="ECO:0000313" key="3">
    <source>
        <dbReference type="Proteomes" id="UP000092600"/>
    </source>
</evidence>
<evidence type="ECO:0008006" key="4">
    <source>
        <dbReference type="Google" id="ProtNLM"/>
    </source>
</evidence>
<dbReference type="AlphaFoldDB" id="A0A199V073"/>
<evidence type="ECO:0000256" key="1">
    <source>
        <dbReference type="SAM" id="MobiDB-lite"/>
    </source>
</evidence>
<protein>
    <recommendedName>
        <fullName evidence="4">Gamma-tubulin complex component</fullName>
    </recommendedName>
</protein>
<dbReference type="Proteomes" id="UP000092600">
    <property type="component" value="Unassembled WGS sequence"/>
</dbReference>
<sequence length="163" mass="17710">MAPAPSSNDPLHASEEGGGRSESSQSRDVAWLSFLSESELDFLISLKEMAAMRAKNVGFSDLAEKFDVRTLRALGIVLLENFKERVKSTSADPKLVEMLALLSGSGLAAPNQESSSCSKLSVNDVSMPSFVTPRRKRMWDGLRGESVQGSCKKQKTEKSIESP</sequence>
<reference evidence="2 3" key="1">
    <citation type="journal article" date="2016" name="DNA Res.">
        <title>The draft genome of MD-2 pineapple using hybrid error correction of long reads.</title>
        <authorList>
            <person name="Redwan R.M."/>
            <person name="Saidin A."/>
            <person name="Kumar S.V."/>
        </authorList>
    </citation>
    <scope>NUCLEOTIDE SEQUENCE [LARGE SCALE GENOMIC DNA]</scope>
    <source>
        <strain evidence="3">cv. MD2</strain>
        <tissue evidence="2">Leaf</tissue>
    </source>
</reference>
<organism evidence="2 3">
    <name type="scientific">Ananas comosus</name>
    <name type="common">Pineapple</name>
    <name type="synonym">Ananas ananas</name>
    <dbReference type="NCBI Taxonomy" id="4615"/>
    <lineage>
        <taxon>Eukaryota</taxon>
        <taxon>Viridiplantae</taxon>
        <taxon>Streptophyta</taxon>
        <taxon>Embryophyta</taxon>
        <taxon>Tracheophyta</taxon>
        <taxon>Spermatophyta</taxon>
        <taxon>Magnoliopsida</taxon>
        <taxon>Liliopsida</taxon>
        <taxon>Poales</taxon>
        <taxon>Bromeliaceae</taxon>
        <taxon>Bromelioideae</taxon>
        <taxon>Ananas</taxon>
    </lineage>
</organism>
<accession>A0A199V073</accession>
<comment type="caution">
    <text evidence="2">The sequence shown here is derived from an EMBL/GenBank/DDBJ whole genome shotgun (WGS) entry which is preliminary data.</text>
</comment>
<feature type="region of interest" description="Disordered" evidence="1">
    <location>
        <begin position="1"/>
        <end position="25"/>
    </location>
</feature>
<dbReference type="EMBL" id="LSRQ01003976">
    <property type="protein sequence ID" value="OAY70281.1"/>
    <property type="molecule type" value="Genomic_DNA"/>
</dbReference>
<name>A0A199V073_ANACO</name>
<feature type="region of interest" description="Disordered" evidence="1">
    <location>
        <begin position="142"/>
        <end position="163"/>
    </location>
</feature>
<proteinExistence type="predicted"/>
<gene>
    <name evidence="2" type="ORF">ACMD2_11835</name>
</gene>
<dbReference type="PANTHER" id="PTHR48237">
    <property type="entry name" value="GAMMA-TUBULIN COMPLEX COMPONENT"/>
    <property type="match status" value="1"/>
</dbReference>
<evidence type="ECO:0000313" key="2">
    <source>
        <dbReference type="EMBL" id="OAY70281.1"/>
    </source>
</evidence>
<dbReference type="STRING" id="4615.A0A199V073"/>
<feature type="compositionally biased region" description="Basic and acidic residues" evidence="1">
    <location>
        <begin position="154"/>
        <end position="163"/>
    </location>
</feature>
<dbReference type="PANTHER" id="PTHR48237:SF1">
    <property type="entry name" value="SPC97_SPC98 FAMILY OF SPINDLE POLE BODY (SBP) COMPONENT"/>
    <property type="match status" value="1"/>
</dbReference>